<protein>
    <recommendedName>
        <fullName evidence="1">Putative membrane protein insertion efficiency factor</fullName>
    </recommendedName>
</protein>
<keyword evidence="1" id="KW-1003">Cell membrane</keyword>
<dbReference type="Pfam" id="PF01809">
    <property type="entry name" value="YidD"/>
    <property type="match status" value="1"/>
</dbReference>
<keyword evidence="1" id="KW-0472">Membrane</keyword>
<dbReference type="EMBL" id="PSYR01000002">
    <property type="protein sequence ID" value="RCN57112.1"/>
    <property type="molecule type" value="Genomic_DNA"/>
</dbReference>
<accession>A0A368HIG9</accession>
<dbReference type="GO" id="GO:0005886">
    <property type="term" value="C:plasma membrane"/>
    <property type="evidence" value="ECO:0007669"/>
    <property type="project" value="UniProtKB-SubCell"/>
</dbReference>
<evidence type="ECO:0000256" key="1">
    <source>
        <dbReference type="HAMAP-Rule" id="MF_00386"/>
    </source>
</evidence>
<dbReference type="AlphaFoldDB" id="A0A368HIG9"/>
<comment type="caution">
    <text evidence="2">The sequence shown here is derived from an EMBL/GenBank/DDBJ whole genome shotgun (WGS) entry which is preliminary data.</text>
</comment>
<dbReference type="InterPro" id="IPR002696">
    <property type="entry name" value="Membr_insert_effic_factor_YidD"/>
</dbReference>
<organism evidence="2 3">
    <name type="scientific">Acidiferrobacter thiooxydans</name>
    <dbReference type="NCBI Taxonomy" id="163359"/>
    <lineage>
        <taxon>Bacteria</taxon>
        <taxon>Pseudomonadati</taxon>
        <taxon>Pseudomonadota</taxon>
        <taxon>Gammaproteobacteria</taxon>
        <taxon>Acidiferrobacterales</taxon>
        <taxon>Acidiferrobacteraceae</taxon>
        <taxon>Acidiferrobacter</taxon>
    </lineage>
</organism>
<comment type="subcellular location">
    <subcellularLocation>
        <location evidence="1">Cell membrane</location>
        <topology evidence="1">Peripheral membrane protein</topology>
        <orientation evidence="1">Cytoplasmic side</orientation>
    </subcellularLocation>
</comment>
<sequence>MRKALIQVIRGYQYFISPWLGSHCRYHPTCSAYAIEAIDRHGPLRGLWFAVKRIARCHPWHAGGHDPVPR</sequence>
<dbReference type="SMART" id="SM01234">
    <property type="entry name" value="Haemolytic"/>
    <property type="match status" value="1"/>
</dbReference>
<comment type="similarity">
    <text evidence="1">Belongs to the UPF0161 family.</text>
</comment>
<evidence type="ECO:0000313" key="2">
    <source>
        <dbReference type="EMBL" id="RCN57112.1"/>
    </source>
</evidence>
<dbReference type="Proteomes" id="UP000253250">
    <property type="component" value="Unassembled WGS sequence"/>
</dbReference>
<comment type="function">
    <text evidence="1">Could be involved in insertion of integral membrane proteins into the membrane.</text>
</comment>
<reference evidence="2 3" key="1">
    <citation type="submission" date="2018-02" db="EMBL/GenBank/DDBJ databases">
        <title>Insights into the biology of acidophilic members of the Acidiferrobacteraceae family derived from comparative genomic analyses.</title>
        <authorList>
            <person name="Issotta F."/>
            <person name="Thyssen C."/>
            <person name="Mena C."/>
            <person name="Moya A."/>
            <person name="Bellenberg S."/>
            <person name="Sproer C."/>
            <person name="Covarrubias P.C."/>
            <person name="Sand W."/>
            <person name="Quatrini R."/>
            <person name="Vera M."/>
        </authorList>
    </citation>
    <scope>NUCLEOTIDE SEQUENCE [LARGE SCALE GENOMIC DNA]</scope>
    <source>
        <strain evidence="3">m-1</strain>
    </source>
</reference>
<name>A0A368HIG9_9GAMM</name>
<proteinExistence type="inferred from homology"/>
<keyword evidence="3" id="KW-1185">Reference proteome</keyword>
<evidence type="ECO:0000313" key="3">
    <source>
        <dbReference type="Proteomes" id="UP000253250"/>
    </source>
</evidence>
<dbReference type="RefSeq" id="WP_083995764.1">
    <property type="nucleotide sequence ID" value="NZ_CP080624.1"/>
</dbReference>
<dbReference type="OrthoDB" id="9801753at2"/>
<dbReference type="PANTHER" id="PTHR33383">
    <property type="entry name" value="MEMBRANE PROTEIN INSERTION EFFICIENCY FACTOR-RELATED"/>
    <property type="match status" value="1"/>
</dbReference>
<dbReference type="HAMAP" id="MF_00386">
    <property type="entry name" value="UPF0161_YidD"/>
    <property type="match status" value="1"/>
</dbReference>
<gene>
    <name evidence="2" type="ORF">C4900_15500</name>
</gene>
<dbReference type="NCBIfam" id="TIGR00278">
    <property type="entry name" value="membrane protein insertion efficiency factor YidD"/>
    <property type="match status" value="1"/>
</dbReference>
<dbReference type="PANTHER" id="PTHR33383:SF1">
    <property type="entry name" value="MEMBRANE PROTEIN INSERTION EFFICIENCY FACTOR-RELATED"/>
    <property type="match status" value="1"/>
</dbReference>